<reference evidence="1" key="1">
    <citation type="submission" date="2022-10" db="EMBL/GenBank/DDBJ databases">
        <title>Puccinia triticina Genome sequencing and assembly.</title>
        <authorList>
            <person name="Li C."/>
        </authorList>
    </citation>
    <scope>NUCLEOTIDE SEQUENCE</scope>
    <source>
        <strain evidence="1">Pt15</strain>
    </source>
</reference>
<evidence type="ECO:0000313" key="2">
    <source>
        <dbReference type="Proteomes" id="UP001164743"/>
    </source>
</evidence>
<sequence>MFASTPSSRGQQISISPVSSATCATFAAGIVVSSQVRIDTTRLGVAATTLARTVIQMIGFEDALAALPPAIQVVIQAFQQNLQAQHEETRRLINTRLDDLDGQVADINRRVVNSELLLATLSAEVASLKDAANSHLQETIEINTRTQRRLRGPGGRRRGRRA</sequence>
<keyword evidence="2" id="KW-1185">Reference proteome</keyword>
<protein>
    <submittedName>
        <fullName evidence="1">Uncharacterized protein</fullName>
    </submittedName>
</protein>
<dbReference type="Proteomes" id="UP001164743">
    <property type="component" value="Chromosome 7A"/>
</dbReference>
<evidence type="ECO:0000313" key="1">
    <source>
        <dbReference type="EMBL" id="WAQ86668.1"/>
    </source>
</evidence>
<organism evidence="1 2">
    <name type="scientific">Puccinia triticina</name>
    <dbReference type="NCBI Taxonomy" id="208348"/>
    <lineage>
        <taxon>Eukaryota</taxon>
        <taxon>Fungi</taxon>
        <taxon>Dikarya</taxon>
        <taxon>Basidiomycota</taxon>
        <taxon>Pucciniomycotina</taxon>
        <taxon>Pucciniomycetes</taxon>
        <taxon>Pucciniales</taxon>
        <taxon>Pucciniaceae</taxon>
        <taxon>Puccinia</taxon>
    </lineage>
</organism>
<gene>
    <name evidence="1" type="ORF">PtA15_7A396</name>
</gene>
<name>A0ABY7CQS1_9BASI</name>
<dbReference type="GeneID" id="77811892"/>
<accession>A0ABY7CQS1</accession>
<dbReference type="RefSeq" id="XP_053022223.1">
    <property type="nucleotide sequence ID" value="XM_053170997.1"/>
</dbReference>
<dbReference type="EMBL" id="CP110427">
    <property type="protein sequence ID" value="WAQ86668.1"/>
    <property type="molecule type" value="Genomic_DNA"/>
</dbReference>
<proteinExistence type="predicted"/>